<proteinExistence type="inferred from homology"/>
<dbReference type="Pfam" id="PF01042">
    <property type="entry name" value="Ribonuc_L-PSP"/>
    <property type="match status" value="1"/>
</dbReference>
<comment type="caution">
    <text evidence="2">The sequence shown here is derived from an EMBL/GenBank/DDBJ whole genome shotgun (WGS) entry which is preliminary data.</text>
</comment>
<evidence type="ECO:0000313" key="2">
    <source>
        <dbReference type="EMBL" id="GHE88149.1"/>
    </source>
</evidence>
<comment type="similarity">
    <text evidence="1">Belongs to the RutC family.</text>
</comment>
<dbReference type="GO" id="GO:0019239">
    <property type="term" value="F:deaminase activity"/>
    <property type="evidence" value="ECO:0007669"/>
    <property type="project" value="TreeGrafter"/>
</dbReference>
<dbReference type="GO" id="GO:0005829">
    <property type="term" value="C:cytosol"/>
    <property type="evidence" value="ECO:0007669"/>
    <property type="project" value="TreeGrafter"/>
</dbReference>
<name>A0A919A6N0_9ACTN</name>
<dbReference type="SUPFAM" id="SSF55298">
    <property type="entry name" value="YjgF-like"/>
    <property type="match status" value="1"/>
</dbReference>
<protein>
    <submittedName>
        <fullName evidence="2">Uncharacterized protein</fullName>
    </submittedName>
</protein>
<organism evidence="2 3">
    <name type="scientific">Streptomyces longispororuber</name>
    <dbReference type="NCBI Taxonomy" id="68230"/>
    <lineage>
        <taxon>Bacteria</taxon>
        <taxon>Bacillati</taxon>
        <taxon>Actinomycetota</taxon>
        <taxon>Actinomycetes</taxon>
        <taxon>Kitasatosporales</taxon>
        <taxon>Streptomycetaceae</taxon>
        <taxon>Streptomyces</taxon>
    </lineage>
</organism>
<dbReference type="CDD" id="cd00448">
    <property type="entry name" value="YjgF_YER057c_UK114_family"/>
    <property type="match status" value="1"/>
</dbReference>
<reference evidence="2" key="2">
    <citation type="submission" date="2020-09" db="EMBL/GenBank/DDBJ databases">
        <authorList>
            <person name="Sun Q."/>
            <person name="Ohkuma M."/>
        </authorList>
    </citation>
    <scope>NUCLEOTIDE SEQUENCE</scope>
    <source>
        <strain evidence="2">JCM 4784</strain>
    </source>
</reference>
<sequence length="153" mass="15971">MTEPDPHRLLPDPRQEPATAMDVTLADPAGAPAPLGPYSQVAHVRLADGGALLHVSGQIADGEDITAQSHGIFDTLAALLAAYGGTLDNIINIRTFMTDLDDLPGYAAVRRARLTGTPPTSTTVEVSRLFRPEALIEVEVVAAVRAAAGLEPG</sequence>
<evidence type="ECO:0000256" key="1">
    <source>
        <dbReference type="ARBA" id="ARBA00010552"/>
    </source>
</evidence>
<dbReference type="PANTHER" id="PTHR11803">
    <property type="entry name" value="2-IMINOBUTANOATE/2-IMINOPROPANOATE DEAMINASE RIDA"/>
    <property type="match status" value="1"/>
</dbReference>
<dbReference type="Gene3D" id="3.30.1330.40">
    <property type="entry name" value="RutC-like"/>
    <property type="match status" value="1"/>
</dbReference>
<dbReference type="InterPro" id="IPR006175">
    <property type="entry name" value="YjgF/YER057c/UK114"/>
</dbReference>
<dbReference type="PANTHER" id="PTHR11803:SF58">
    <property type="entry name" value="PROTEIN HMF1-RELATED"/>
    <property type="match status" value="1"/>
</dbReference>
<dbReference type="AlphaFoldDB" id="A0A919A6N0"/>
<keyword evidence="3" id="KW-1185">Reference proteome</keyword>
<gene>
    <name evidence="2" type="ORF">GCM10018785_64560</name>
</gene>
<reference evidence="2" key="1">
    <citation type="journal article" date="2014" name="Int. J. Syst. Evol. Microbiol.">
        <title>Complete genome sequence of Corynebacterium casei LMG S-19264T (=DSM 44701T), isolated from a smear-ripened cheese.</title>
        <authorList>
            <consortium name="US DOE Joint Genome Institute (JGI-PGF)"/>
            <person name="Walter F."/>
            <person name="Albersmeier A."/>
            <person name="Kalinowski J."/>
            <person name="Ruckert C."/>
        </authorList>
    </citation>
    <scope>NUCLEOTIDE SEQUENCE</scope>
    <source>
        <strain evidence="2">JCM 4784</strain>
    </source>
</reference>
<evidence type="ECO:0000313" key="3">
    <source>
        <dbReference type="Proteomes" id="UP000608024"/>
    </source>
</evidence>
<accession>A0A919A6N0</accession>
<dbReference type="EMBL" id="BNBT01000155">
    <property type="protein sequence ID" value="GHE88149.1"/>
    <property type="molecule type" value="Genomic_DNA"/>
</dbReference>
<dbReference type="InterPro" id="IPR035959">
    <property type="entry name" value="RutC-like_sf"/>
</dbReference>
<dbReference type="Proteomes" id="UP000608024">
    <property type="component" value="Unassembled WGS sequence"/>
</dbReference>